<feature type="region of interest" description="Disordered" evidence="1">
    <location>
        <begin position="1"/>
        <end position="26"/>
    </location>
</feature>
<reference evidence="2 3" key="1">
    <citation type="submission" date="2019-07" db="EMBL/GenBank/DDBJ databases">
        <title>Litoreibacter alkalisoli sp. nov., isolated from saline-alkaline soil.</title>
        <authorList>
            <person name="Wang S."/>
            <person name="Xu L."/>
            <person name="Xing Y.-T."/>
            <person name="Sun J.-Q."/>
        </authorList>
    </citation>
    <scope>NUCLEOTIDE SEQUENCE [LARGE SCALE GENOMIC DNA]</scope>
    <source>
        <strain evidence="2 3">LN3S51</strain>
    </source>
</reference>
<evidence type="ECO:0000313" key="2">
    <source>
        <dbReference type="EMBL" id="QDY69804.1"/>
    </source>
</evidence>
<evidence type="ECO:0000256" key="1">
    <source>
        <dbReference type="SAM" id="MobiDB-lite"/>
    </source>
</evidence>
<dbReference type="Pfam" id="PF05930">
    <property type="entry name" value="Phage_AlpA"/>
    <property type="match status" value="1"/>
</dbReference>
<protein>
    <submittedName>
        <fullName evidence="2">AlpA family phage regulatory protein</fullName>
    </submittedName>
</protein>
<keyword evidence="3" id="KW-1185">Reference proteome</keyword>
<dbReference type="OrthoDB" id="8452166at2"/>
<organism evidence="2 3">
    <name type="scientific">Qingshengfaniella alkalisoli</name>
    <dbReference type="NCBI Taxonomy" id="2599296"/>
    <lineage>
        <taxon>Bacteria</taxon>
        <taxon>Pseudomonadati</taxon>
        <taxon>Pseudomonadota</taxon>
        <taxon>Alphaproteobacteria</taxon>
        <taxon>Rhodobacterales</taxon>
        <taxon>Paracoccaceae</taxon>
        <taxon>Qingshengfaniella</taxon>
    </lineage>
</organism>
<sequence length="83" mass="9260">MTQNATKSDLDTAARSKSGPDSLNGQTFLRDTQVAQRYGVSRVTIWRWVKDGHAFPKPIKLTDAVTRWKLSDLEAWEAARAAA</sequence>
<dbReference type="Proteomes" id="UP000318483">
    <property type="component" value="Chromosome"/>
</dbReference>
<name>A0A5B8IVZ8_9RHOB</name>
<gene>
    <name evidence="2" type="ORF">FPZ52_09340</name>
</gene>
<dbReference type="Gene3D" id="1.10.238.160">
    <property type="match status" value="1"/>
</dbReference>
<dbReference type="EMBL" id="CP042261">
    <property type="protein sequence ID" value="QDY69804.1"/>
    <property type="molecule type" value="Genomic_DNA"/>
</dbReference>
<dbReference type="InterPro" id="IPR009061">
    <property type="entry name" value="DNA-bd_dom_put_sf"/>
</dbReference>
<dbReference type="AlphaFoldDB" id="A0A5B8IVZ8"/>
<proteinExistence type="predicted"/>
<dbReference type="SUPFAM" id="SSF46955">
    <property type="entry name" value="Putative DNA-binding domain"/>
    <property type="match status" value="1"/>
</dbReference>
<accession>A0A5B8IVZ8</accession>
<dbReference type="InterPro" id="IPR010260">
    <property type="entry name" value="AlpA"/>
</dbReference>
<evidence type="ECO:0000313" key="3">
    <source>
        <dbReference type="Proteomes" id="UP000318483"/>
    </source>
</evidence>
<dbReference type="KEGG" id="lit:FPZ52_09340"/>
<dbReference type="RefSeq" id="WP_146365181.1">
    <property type="nucleotide sequence ID" value="NZ_CP042261.1"/>
</dbReference>